<protein>
    <submittedName>
        <fullName evidence="1">Uncharacterized protein</fullName>
    </submittedName>
</protein>
<evidence type="ECO:0000313" key="2">
    <source>
        <dbReference type="Proteomes" id="UP000582981"/>
    </source>
</evidence>
<dbReference type="AlphaFoldDB" id="A0A7Y7WAM7"/>
<name>A0A7Y7WAM7_9PSED</name>
<dbReference type="RefSeq" id="WP_152739973.1">
    <property type="nucleotide sequence ID" value="NZ_JACAPU010000006.1"/>
</dbReference>
<dbReference type="Proteomes" id="UP000582981">
    <property type="component" value="Unassembled WGS sequence"/>
</dbReference>
<accession>A0A7Y7WAM7</accession>
<comment type="caution">
    <text evidence="1">The sequence shown here is derived from an EMBL/GenBank/DDBJ whole genome shotgun (WGS) entry which is preliminary data.</text>
</comment>
<reference evidence="1 2" key="1">
    <citation type="submission" date="2020-04" db="EMBL/GenBank/DDBJ databases">
        <title>Molecular characterization of pseudomonads from Agaricus bisporus reveal novel blotch 2 pathogens in Western Europe.</title>
        <authorList>
            <person name="Taparia T."/>
            <person name="Krijger M."/>
            <person name="Haynes E."/>
            <person name="Elpinstone J.G."/>
            <person name="Noble R."/>
            <person name="Van Der Wolf J."/>
        </authorList>
    </citation>
    <scope>NUCLEOTIDE SEQUENCE [LARGE SCALE GENOMIC DNA]</scope>
    <source>
        <strain evidence="1 2">F1001</strain>
    </source>
</reference>
<organism evidence="1 2">
    <name type="scientific">Pseudomonas gingeri</name>
    <dbReference type="NCBI Taxonomy" id="117681"/>
    <lineage>
        <taxon>Bacteria</taxon>
        <taxon>Pseudomonadati</taxon>
        <taxon>Pseudomonadota</taxon>
        <taxon>Gammaproteobacteria</taxon>
        <taxon>Pseudomonadales</taxon>
        <taxon>Pseudomonadaceae</taxon>
        <taxon>Pseudomonas</taxon>
    </lineage>
</organism>
<evidence type="ECO:0000313" key="1">
    <source>
        <dbReference type="EMBL" id="NWB45850.1"/>
    </source>
</evidence>
<proteinExistence type="predicted"/>
<dbReference type="EMBL" id="JACAPU010000006">
    <property type="protein sequence ID" value="NWB45850.1"/>
    <property type="molecule type" value="Genomic_DNA"/>
</dbReference>
<sequence length="73" mass="8050">MEQKVTVDGKTVEVQVYEDGEGGWLIEIVDEHWNSTCWENSFETADLAFAEAMRAINEEGIDGFIGAGGNTTH</sequence>
<gene>
    <name evidence="1" type="ORF">HX829_05030</name>
</gene>